<protein>
    <submittedName>
        <fullName evidence="2">Uncharacterized protein</fullName>
    </submittedName>
</protein>
<keyword evidence="1" id="KW-0812">Transmembrane</keyword>
<dbReference type="Proteomes" id="UP000176273">
    <property type="component" value="Unassembled WGS sequence"/>
</dbReference>
<evidence type="ECO:0000313" key="3">
    <source>
        <dbReference type="Proteomes" id="UP000176273"/>
    </source>
</evidence>
<dbReference type="AlphaFoldDB" id="A0A1F6BIY5"/>
<evidence type="ECO:0000256" key="1">
    <source>
        <dbReference type="SAM" id="Phobius"/>
    </source>
</evidence>
<comment type="caution">
    <text evidence="2">The sequence shown here is derived from an EMBL/GenBank/DDBJ whole genome shotgun (WGS) entry which is preliminary data.</text>
</comment>
<keyword evidence="1" id="KW-0472">Membrane</keyword>
<dbReference type="EMBL" id="MFKH01000016">
    <property type="protein sequence ID" value="OGG36793.1"/>
    <property type="molecule type" value="Genomic_DNA"/>
</dbReference>
<keyword evidence="1" id="KW-1133">Transmembrane helix</keyword>
<organism evidence="2 3">
    <name type="scientific">Candidatus Jorgensenbacteria bacterium GWA1_54_12</name>
    <dbReference type="NCBI Taxonomy" id="1798468"/>
    <lineage>
        <taxon>Bacteria</taxon>
        <taxon>Candidatus Joergenseniibacteriota</taxon>
    </lineage>
</organism>
<name>A0A1F6BIY5_9BACT</name>
<gene>
    <name evidence="2" type="ORF">A2110_01150</name>
</gene>
<proteinExistence type="predicted"/>
<accession>A0A1F6BIY5</accession>
<reference evidence="2 3" key="1">
    <citation type="journal article" date="2016" name="Nat. Commun.">
        <title>Thousands of microbial genomes shed light on interconnected biogeochemical processes in an aquifer system.</title>
        <authorList>
            <person name="Anantharaman K."/>
            <person name="Brown C.T."/>
            <person name="Hug L.A."/>
            <person name="Sharon I."/>
            <person name="Castelle C.J."/>
            <person name="Probst A.J."/>
            <person name="Thomas B.C."/>
            <person name="Singh A."/>
            <person name="Wilkins M.J."/>
            <person name="Karaoz U."/>
            <person name="Brodie E.L."/>
            <person name="Williams K.H."/>
            <person name="Hubbard S.S."/>
            <person name="Banfield J.F."/>
        </authorList>
    </citation>
    <scope>NUCLEOTIDE SEQUENCE [LARGE SCALE GENOMIC DNA]</scope>
</reference>
<evidence type="ECO:0000313" key="2">
    <source>
        <dbReference type="EMBL" id="OGG36793.1"/>
    </source>
</evidence>
<feature type="transmembrane region" description="Helical" evidence="1">
    <location>
        <begin position="60"/>
        <end position="79"/>
    </location>
</feature>
<feature type="transmembrane region" description="Helical" evidence="1">
    <location>
        <begin position="33"/>
        <end position="53"/>
    </location>
</feature>
<dbReference type="STRING" id="1798468.A2110_01150"/>
<feature type="transmembrane region" description="Helical" evidence="1">
    <location>
        <begin position="124"/>
        <end position="142"/>
    </location>
</feature>
<sequence>MQRLKTFALWLTGAVPLFFAAYALRASFGAGSVLWVIIAGFCAGVGLFLQTLLIENKNTLSALAFLEGLIPGAVFYDAFVPHLSPWVLGGTAACALLMLVGAFRGRIIIEGMVKIRLSLAAREVLPKVALGLLVFVSLISYNHYFAEGHFDRAAAQRTFAAVAGPLEPVARIWVSDMRFAMRMDHAIRLIAETELRNTRTRMLAEEEGVERISPQDERALVIEIEGTTRQAIVKLFGEFRGDESVMDYAFGVLEERIEAFPPAVKVALGAAAVIALFLTLKTLVPITYPIATFIVFAVFRFLLLTPFAEIAFRDVKQEVVTL</sequence>
<feature type="transmembrane region" description="Helical" evidence="1">
    <location>
        <begin position="85"/>
        <end position="103"/>
    </location>
</feature>
<feature type="transmembrane region" description="Helical" evidence="1">
    <location>
        <begin position="286"/>
        <end position="303"/>
    </location>
</feature>